<dbReference type="GO" id="GO:0004856">
    <property type="term" value="F:D-xylulokinase activity"/>
    <property type="evidence" value="ECO:0007669"/>
    <property type="project" value="UniProtKB-EC"/>
</dbReference>
<feature type="domain" description="Carbohydrate kinase FGGY N-terminal" evidence="6">
    <location>
        <begin position="32"/>
        <end position="283"/>
    </location>
</feature>
<evidence type="ECO:0000256" key="4">
    <source>
        <dbReference type="ARBA" id="ARBA00022777"/>
    </source>
</evidence>
<comment type="similarity">
    <text evidence="1">Belongs to the FGGY kinase family.</text>
</comment>
<dbReference type="EC" id="2.7.1.17" evidence="7"/>
<dbReference type="EMBL" id="FXZM01000007">
    <property type="protein sequence ID" value="SMY12025.1"/>
    <property type="molecule type" value="Genomic_DNA"/>
</dbReference>
<dbReference type="PANTHER" id="PTHR43095">
    <property type="entry name" value="SUGAR KINASE"/>
    <property type="match status" value="1"/>
</dbReference>
<evidence type="ECO:0000256" key="2">
    <source>
        <dbReference type="ARBA" id="ARBA00022629"/>
    </source>
</evidence>
<gene>
    <name evidence="7" type="ORF">BJEO58_01619</name>
</gene>
<keyword evidence="2" id="KW-0119">Carbohydrate metabolism</keyword>
<evidence type="ECO:0000256" key="1">
    <source>
        <dbReference type="ARBA" id="ARBA00009156"/>
    </source>
</evidence>
<dbReference type="InterPro" id="IPR000577">
    <property type="entry name" value="Carb_kinase_FGGY"/>
</dbReference>
<evidence type="ECO:0000313" key="7">
    <source>
        <dbReference type="EMBL" id="SMY12025.1"/>
    </source>
</evidence>
<protein>
    <submittedName>
        <fullName evidence="7">Xylulokinase</fullName>
        <ecNumber evidence="7">2.7.1.17</ecNumber>
    </submittedName>
</protein>
<evidence type="ECO:0000313" key="8">
    <source>
        <dbReference type="Proteomes" id="UP000234462"/>
    </source>
</evidence>
<name>A0A2H1L5L1_9MICO</name>
<keyword evidence="3 7" id="KW-0808">Transferase</keyword>
<dbReference type="RefSeq" id="WP_180951880.1">
    <property type="nucleotide sequence ID" value="NZ_FXZM01000007.1"/>
</dbReference>
<dbReference type="PANTHER" id="PTHR43095:SF5">
    <property type="entry name" value="XYLULOSE KINASE"/>
    <property type="match status" value="1"/>
</dbReference>
<reference evidence="8" key="1">
    <citation type="submission" date="2017-03" db="EMBL/GenBank/DDBJ databases">
        <authorList>
            <person name="Monnet C."/>
        </authorList>
    </citation>
    <scope>NUCLEOTIDE SEQUENCE [LARGE SCALE GENOMIC DNA]</scope>
    <source>
        <strain evidence="8">SJ5-8</strain>
    </source>
</reference>
<dbReference type="SUPFAM" id="SSF53067">
    <property type="entry name" value="Actin-like ATPase domain"/>
    <property type="match status" value="2"/>
</dbReference>
<keyword evidence="8" id="KW-1185">Reference proteome</keyword>
<dbReference type="GO" id="GO:0042732">
    <property type="term" value="P:D-xylose metabolic process"/>
    <property type="evidence" value="ECO:0007669"/>
    <property type="project" value="UniProtKB-KW"/>
</dbReference>
<accession>A0A2H1L5L1</accession>
<feature type="region of interest" description="Disordered" evidence="5">
    <location>
        <begin position="1"/>
        <end position="32"/>
    </location>
</feature>
<dbReference type="AlphaFoldDB" id="A0A2H1L5L1"/>
<evidence type="ECO:0000256" key="5">
    <source>
        <dbReference type="SAM" id="MobiDB-lite"/>
    </source>
</evidence>
<dbReference type="InterPro" id="IPR018484">
    <property type="entry name" value="FGGY_N"/>
</dbReference>
<dbReference type="PIRSF" id="PIRSF000538">
    <property type="entry name" value="GlpK"/>
    <property type="match status" value="1"/>
</dbReference>
<dbReference type="Gene3D" id="3.30.420.40">
    <property type="match status" value="2"/>
</dbReference>
<keyword evidence="4 7" id="KW-0418">Kinase</keyword>
<dbReference type="Proteomes" id="UP000234462">
    <property type="component" value="Unassembled WGS sequence"/>
</dbReference>
<organism evidence="7 8">
    <name type="scientific">Brevibacterium jeotgali</name>
    <dbReference type="NCBI Taxonomy" id="1262550"/>
    <lineage>
        <taxon>Bacteria</taxon>
        <taxon>Bacillati</taxon>
        <taxon>Actinomycetota</taxon>
        <taxon>Actinomycetes</taxon>
        <taxon>Micrococcales</taxon>
        <taxon>Brevibacteriaceae</taxon>
        <taxon>Brevibacterium</taxon>
    </lineage>
</organism>
<evidence type="ECO:0000259" key="6">
    <source>
        <dbReference type="Pfam" id="PF00370"/>
    </source>
</evidence>
<proteinExistence type="inferred from homology"/>
<dbReference type="InterPro" id="IPR050406">
    <property type="entry name" value="FGGY_Carb_Kinase"/>
</dbReference>
<evidence type="ECO:0000256" key="3">
    <source>
        <dbReference type="ARBA" id="ARBA00022679"/>
    </source>
</evidence>
<sequence>MTFHAAPALHASPAVRTPSRAHPGANPSGSPVLAIDLGSSHVKAALIGRDGCVVGEAEAPLTTDRGPHGVRQQSIGEWRSALREVILACTAAGPDVSSRSSGPAAQPLAAIALTGQMQDLILLDDHGDPTHPVVLYSDTRARRELTELLAANPSWAPGIAVAPHPDCDSVPPKLLHLARTEPQAVAASSTAHFSAAGWAAHALCGAHVCDRLTASTTSAYDPRTDEWLRLRTAEGRPLVPAHLSLPRRVDPGTVGHASAAAARTFGVPAGTPVVMALGDAGSATDGMVGSAAGSVYLHLGTTGWVAYVDPEPAEDLQRPADTGELVDRHRLAHPAGHLVIARLPEAGEALERARRTLPGTAAPHSPAAHDLAEAALAAAADDDGAGQANARDYADAVASMASAVAGLLERLGVRPSRLPATGGVVRSPGVRRMLEDAVGVPLDLIPDAEAGLVSCARTAFDALGIRHSVLPLVDRADEADRWTC</sequence>
<dbReference type="Pfam" id="PF00370">
    <property type="entry name" value="FGGY_N"/>
    <property type="match status" value="1"/>
</dbReference>
<keyword evidence="2" id="KW-0859">Xylose metabolism</keyword>
<dbReference type="InterPro" id="IPR043129">
    <property type="entry name" value="ATPase_NBD"/>
</dbReference>